<dbReference type="RefSeq" id="WP_231725192.1">
    <property type="nucleotide sequence ID" value="NZ_CYSF01000019.1"/>
</dbReference>
<evidence type="ECO:0000313" key="1">
    <source>
        <dbReference type="EMBL" id="CUH85984.1"/>
    </source>
</evidence>
<accession>A0A0P1GTG0</accession>
<protein>
    <submittedName>
        <fullName evidence="1">Uncharacterized protein</fullName>
    </submittedName>
</protein>
<dbReference type="EMBL" id="CYSF01000019">
    <property type="protein sequence ID" value="CUH85984.1"/>
    <property type="molecule type" value="Genomic_DNA"/>
</dbReference>
<reference evidence="1 2" key="1">
    <citation type="submission" date="2015-09" db="EMBL/GenBank/DDBJ databases">
        <authorList>
            <consortium name="Swine Surveillance"/>
        </authorList>
    </citation>
    <scope>NUCLEOTIDE SEQUENCE [LARGE SCALE GENOMIC DNA]</scope>
    <source>
        <strain evidence="1 2">CECT 8383</strain>
    </source>
</reference>
<proteinExistence type="predicted"/>
<dbReference type="STRING" id="340021.TM5383_03227"/>
<sequence>MTKISGSLVMFGAEGDISDGGVLGTYGGQLTITPGEGDSAEDATLLFELSGDPALAVGFMGYWTCKT</sequence>
<dbReference type="AlphaFoldDB" id="A0A0P1GTG0"/>
<gene>
    <name evidence="1" type="ORF">TM5383_03227</name>
</gene>
<evidence type="ECO:0000313" key="2">
    <source>
        <dbReference type="Proteomes" id="UP000051681"/>
    </source>
</evidence>
<name>A0A0P1GTG0_9RHOB</name>
<keyword evidence="2" id="KW-1185">Reference proteome</keyword>
<organism evidence="1 2">
    <name type="scientific">Thalassovita mediterranea</name>
    <dbReference type="NCBI Taxonomy" id="340021"/>
    <lineage>
        <taxon>Bacteria</taxon>
        <taxon>Pseudomonadati</taxon>
        <taxon>Pseudomonadota</taxon>
        <taxon>Alphaproteobacteria</taxon>
        <taxon>Rhodobacterales</taxon>
        <taxon>Roseobacteraceae</taxon>
        <taxon>Thalassovita</taxon>
    </lineage>
</organism>
<dbReference type="Proteomes" id="UP000051681">
    <property type="component" value="Unassembled WGS sequence"/>
</dbReference>